<keyword evidence="2" id="KW-1185">Reference proteome</keyword>
<reference evidence="1" key="2">
    <citation type="submission" date="2023-06" db="EMBL/GenBank/DDBJ databases">
        <authorList>
            <consortium name="Lawrence Berkeley National Laboratory"/>
            <person name="Haridas S."/>
            <person name="Hensen N."/>
            <person name="Bonometti L."/>
            <person name="Westerberg I."/>
            <person name="Brannstrom I.O."/>
            <person name="Guillou S."/>
            <person name="Cros-Aarteil S."/>
            <person name="Calhoun S."/>
            <person name="Kuo A."/>
            <person name="Mondo S."/>
            <person name="Pangilinan J."/>
            <person name="Riley R."/>
            <person name="LaButti K."/>
            <person name="Andreopoulos B."/>
            <person name="Lipzen A."/>
            <person name="Chen C."/>
            <person name="Yanf M."/>
            <person name="Daum C."/>
            <person name="Ng V."/>
            <person name="Clum A."/>
            <person name="Steindorff A."/>
            <person name="Ohm R."/>
            <person name="Martin F."/>
            <person name="Silar P."/>
            <person name="Natvig D."/>
            <person name="Lalanne C."/>
            <person name="Gautier V."/>
            <person name="Ament-velasquez S.L."/>
            <person name="Kruys A."/>
            <person name="Hutchinson M.I."/>
            <person name="Powell A.J."/>
            <person name="Barry K."/>
            <person name="Miller A.N."/>
            <person name="Grigoriev I.V."/>
            <person name="Debuchy R."/>
            <person name="Gladieux P."/>
            <person name="Thoren M.H."/>
            <person name="Johannesson H."/>
        </authorList>
    </citation>
    <scope>NUCLEOTIDE SEQUENCE</scope>
    <source>
        <strain evidence="1">CBS 232.78</strain>
    </source>
</reference>
<sequence>MNSKTVLAPELWGCPASVPLAARMWKLAALTRVGNCRSVARGNLKWAGCRRSATDCRLLESAMLALRGRSKPGRSGSVAKGGDSWSLAWGAIDDGGLGIFSPRLGSCRVAKNKFPVIIDGTAIPSDSAPAAPLMLKFRVRHTSAADEDRCGVAWDTAALFQGQYLVSVDQSRSNGYPRWPRVGFPFLLYLGDIVVLAIESQS</sequence>
<dbReference type="EMBL" id="JAULSW010000012">
    <property type="protein sequence ID" value="KAK3366454.1"/>
    <property type="molecule type" value="Genomic_DNA"/>
</dbReference>
<name>A0AAE0JY41_9PEZI</name>
<accession>A0AAE0JY41</accession>
<protein>
    <submittedName>
        <fullName evidence="1">Uncharacterized protein</fullName>
    </submittedName>
</protein>
<comment type="caution">
    <text evidence="1">The sequence shown here is derived from an EMBL/GenBank/DDBJ whole genome shotgun (WGS) entry which is preliminary data.</text>
</comment>
<evidence type="ECO:0000313" key="2">
    <source>
        <dbReference type="Proteomes" id="UP001285441"/>
    </source>
</evidence>
<reference evidence="1" key="1">
    <citation type="journal article" date="2023" name="Mol. Phylogenet. Evol.">
        <title>Genome-scale phylogeny and comparative genomics of the fungal order Sordariales.</title>
        <authorList>
            <person name="Hensen N."/>
            <person name="Bonometti L."/>
            <person name="Westerberg I."/>
            <person name="Brannstrom I.O."/>
            <person name="Guillou S."/>
            <person name="Cros-Aarteil S."/>
            <person name="Calhoun S."/>
            <person name="Haridas S."/>
            <person name="Kuo A."/>
            <person name="Mondo S."/>
            <person name="Pangilinan J."/>
            <person name="Riley R."/>
            <person name="LaButti K."/>
            <person name="Andreopoulos B."/>
            <person name="Lipzen A."/>
            <person name="Chen C."/>
            <person name="Yan M."/>
            <person name="Daum C."/>
            <person name="Ng V."/>
            <person name="Clum A."/>
            <person name="Steindorff A."/>
            <person name="Ohm R.A."/>
            <person name="Martin F."/>
            <person name="Silar P."/>
            <person name="Natvig D.O."/>
            <person name="Lalanne C."/>
            <person name="Gautier V."/>
            <person name="Ament-Velasquez S.L."/>
            <person name="Kruys A."/>
            <person name="Hutchinson M.I."/>
            <person name="Powell A.J."/>
            <person name="Barry K."/>
            <person name="Miller A.N."/>
            <person name="Grigoriev I.V."/>
            <person name="Debuchy R."/>
            <person name="Gladieux P."/>
            <person name="Hiltunen Thoren M."/>
            <person name="Johannesson H."/>
        </authorList>
    </citation>
    <scope>NUCLEOTIDE SEQUENCE</scope>
    <source>
        <strain evidence="1">CBS 232.78</strain>
    </source>
</reference>
<dbReference type="Proteomes" id="UP001285441">
    <property type="component" value="Unassembled WGS sequence"/>
</dbReference>
<organism evidence="1 2">
    <name type="scientific">Podospora didyma</name>
    <dbReference type="NCBI Taxonomy" id="330526"/>
    <lineage>
        <taxon>Eukaryota</taxon>
        <taxon>Fungi</taxon>
        <taxon>Dikarya</taxon>
        <taxon>Ascomycota</taxon>
        <taxon>Pezizomycotina</taxon>
        <taxon>Sordariomycetes</taxon>
        <taxon>Sordariomycetidae</taxon>
        <taxon>Sordariales</taxon>
        <taxon>Podosporaceae</taxon>
        <taxon>Podospora</taxon>
    </lineage>
</organism>
<proteinExistence type="predicted"/>
<evidence type="ECO:0000313" key="1">
    <source>
        <dbReference type="EMBL" id="KAK3366454.1"/>
    </source>
</evidence>
<gene>
    <name evidence="1" type="ORF">B0H63DRAFT_456158</name>
</gene>
<dbReference type="AlphaFoldDB" id="A0AAE0JY41"/>